<keyword evidence="2" id="KW-0732">Signal</keyword>
<feature type="transmembrane region" description="Helical" evidence="1">
    <location>
        <begin position="99"/>
        <end position="125"/>
    </location>
</feature>
<name>A0A418Y1S4_9GAMM</name>
<proteinExistence type="predicted"/>
<sequence length="129" mass="13926">MSKRLTGLVASSIFLFMQLMVVPAAHAAMVGNDTVIQQQDRAAMKAQVMQLMDHQAAAQALEKNGVTKEQVSERLDRLSHQELQQLAQKSEELPAGQGVLGIVLAIILILVILDLLGATDVFPVIDPVS</sequence>
<dbReference type="NCBIfam" id="NF033919">
    <property type="entry name" value="PA2779_fam"/>
    <property type="match status" value="1"/>
</dbReference>
<keyword evidence="4" id="KW-1185">Reference proteome</keyword>
<feature type="signal peptide" evidence="2">
    <location>
        <begin position="1"/>
        <end position="27"/>
    </location>
</feature>
<organism evidence="3 4">
    <name type="scientific">Alcanivorax profundi</name>
    <dbReference type="NCBI Taxonomy" id="2338368"/>
    <lineage>
        <taxon>Bacteria</taxon>
        <taxon>Pseudomonadati</taxon>
        <taxon>Pseudomonadota</taxon>
        <taxon>Gammaproteobacteria</taxon>
        <taxon>Oceanospirillales</taxon>
        <taxon>Alcanivoracaceae</taxon>
        <taxon>Alcanivorax</taxon>
    </lineage>
</organism>
<evidence type="ECO:0008006" key="5">
    <source>
        <dbReference type="Google" id="ProtNLM"/>
    </source>
</evidence>
<evidence type="ECO:0000313" key="4">
    <source>
        <dbReference type="Proteomes" id="UP000283734"/>
    </source>
</evidence>
<evidence type="ECO:0000256" key="1">
    <source>
        <dbReference type="SAM" id="Phobius"/>
    </source>
</evidence>
<keyword evidence="1" id="KW-0812">Transmembrane</keyword>
<dbReference type="RefSeq" id="WP_102791971.1">
    <property type="nucleotide sequence ID" value="NZ_QYYA01000001.1"/>
</dbReference>
<protein>
    <recommendedName>
        <fullName evidence="5">PA2779 family protein</fullName>
    </recommendedName>
</protein>
<dbReference type="EMBL" id="QYYA01000001">
    <property type="protein sequence ID" value="RJG19481.1"/>
    <property type="molecule type" value="Genomic_DNA"/>
</dbReference>
<evidence type="ECO:0000313" key="3">
    <source>
        <dbReference type="EMBL" id="RJG19481.1"/>
    </source>
</evidence>
<accession>A0A418Y1S4</accession>
<dbReference type="AlphaFoldDB" id="A0A418Y1S4"/>
<dbReference type="OrthoDB" id="6080630at2"/>
<gene>
    <name evidence="3" type="ORF">D4A39_01030</name>
</gene>
<reference evidence="3 4" key="1">
    <citation type="submission" date="2018-09" db="EMBL/GenBank/DDBJ databases">
        <title>Alcanivorax profundi sp. nov., isolated from 1000 m-depth seawater of the Mariana Trench.</title>
        <authorList>
            <person name="Liu J."/>
        </authorList>
    </citation>
    <scope>NUCLEOTIDE SEQUENCE [LARGE SCALE GENOMIC DNA]</scope>
    <source>
        <strain evidence="3 4">MTEO17</strain>
    </source>
</reference>
<keyword evidence="1" id="KW-1133">Transmembrane helix</keyword>
<dbReference type="InterPro" id="IPR016924">
    <property type="entry name" value="UCP029543"/>
</dbReference>
<feature type="chain" id="PRO_5019420392" description="PA2779 family protein" evidence="2">
    <location>
        <begin position="28"/>
        <end position="129"/>
    </location>
</feature>
<dbReference type="Proteomes" id="UP000283734">
    <property type="component" value="Unassembled WGS sequence"/>
</dbReference>
<keyword evidence="1" id="KW-0472">Membrane</keyword>
<comment type="caution">
    <text evidence="3">The sequence shown here is derived from an EMBL/GenBank/DDBJ whole genome shotgun (WGS) entry which is preliminary data.</text>
</comment>
<dbReference type="InterPro" id="IPR046735">
    <property type="entry name" value="PA2779-like"/>
</dbReference>
<evidence type="ECO:0000256" key="2">
    <source>
        <dbReference type="SAM" id="SignalP"/>
    </source>
</evidence>
<dbReference type="PIRSF" id="PIRSF029543">
    <property type="entry name" value="UCP029543"/>
    <property type="match status" value="1"/>
</dbReference>
<dbReference type="Pfam" id="PF20332">
    <property type="entry name" value="DUF6627"/>
    <property type="match status" value="1"/>
</dbReference>